<sequence length="130" mass="15141">MPYAWNNLKTTMFFYPRVNRMSEHLIDLTPFTVKRTDVLKWLDVRADYVVIHHHHHRGVGGAVDSEFALRSAGILLTRVRRASQPTPWLDRGPESLRSPCFGLAMHKKPHHQQHNFNYDPQLVEGFVTPM</sequence>
<comment type="caution">
    <text evidence="1">The sequence shown here is derived from an EMBL/GenBank/DDBJ whole genome shotgun (WGS) entry which is preliminary data.</text>
</comment>
<organism evidence="1 2">
    <name type="scientific">Plakobranchus ocellatus</name>
    <dbReference type="NCBI Taxonomy" id="259542"/>
    <lineage>
        <taxon>Eukaryota</taxon>
        <taxon>Metazoa</taxon>
        <taxon>Spiralia</taxon>
        <taxon>Lophotrochozoa</taxon>
        <taxon>Mollusca</taxon>
        <taxon>Gastropoda</taxon>
        <taxon>Heterobranchia</taxon>
        <taxon>Euthyneura</taxon>
        <taxon>Panpulmonata</taxon>
        <taxon>Sacoglossa</taxon>
        <taxon>Placobranchoidea</taxon>
        <taxon>Plakobranchidae</taxon>
        <taxon>Plakobranchus</taxon>
    </lineage>
</organism>
<proteinExistence type="predicted"/>
<dbReference type="AlphaFoldDB" id="A0AAV4BDQ2"/>
<gene>
    <name evidence="1" type="ORF">PoB_004505100</name>
</gene>
<reference evidence="1 2" key="1">
    <citation type="journal article" date="2021" name="Elife">
        <title>Chloroplast acquisition without the gene transfer in kleptoplastic sea slugs, Plakobranchus ocellatus.</title>
        <authorList>
            <person name="Maeda T."/>
            <person name="Takahashi S."/>
            <person name="Yoshida T."/>
            <person name="Shimamura S."/>
            <person name="Takaki Y."/>
            <person name="Nagai Y."/>
            <person name="Toyoda A."/>
            <person name="Suzuki Y."/>
            <person name="Arimoto A."/>
            <person name="Ishii H."/>
            <person name="Satoh N."/>
            <person name="Nishiyama T."/>
            <person name="Hasebe M."/>
            <person name="Maruyama T."/>
            <person name="Minagawa J."/>
            <person name="Obokata J."/>
            <person name="Shigenobu S."/>
        </authorList>
    </citation>
    <scope>NUCLEOTIDE SEQUENCE [LARGE SCALE GENOMIC DNA]</scope>
</reference>
<evidence type="ECO:0000313" key="1">
    <source>
        <dbReference type="EMBL" id="GFO18546.1"/>
    </source>
</evidence>
<dbReference type="EMBL" id="BLXT01004960">
    <property type="protein sequence ID" value="GFO18546.1"/>
    <property type="molecule type" value="Genomic_DNA"/>
</dbReference>
<name>A0AAV4BDQ2_9GAST</name>
<keyword evidence="2" id="KW-1185">Reference proteome</keyword>
<evidence type="ECO:0000313" key="2">
    <source>
        <dbReference type="Proteomes" id="UP000735302"/>
    </source>
</evidence>
<accession>A0AAV4BDQ2</accession>
<protein>
    <submittedName>
        <fullName evidence="1">Uncharacterized protein</fullName>
    </submittedName>
</protein>
<dbReference type="Proteomes" id="UP000735302">
    <property type="component" value="Unassembled WGS sequence"/>
</dbReference>